<reference evidence="4" key="2">
    <citation type="submission" date="2015-01" db="EMBL/GenBank/DDBJ databases">
        <title>Evolutionary Origins and Diversification of the Mycorrhizal Mutualists.</title>
        <authorList>
            <consortium name="DOE Joint Genome Institute"/>
            <consortium name="Mycorrhizal Genomics Consortium"/>
            <person name="Kohler A."/>
            <person name="Kuo A."/>
            <person name="Nagy L.G."/>
            <person name="Floudas D."/>
            <person name="Copeland A."/>
            <person name="Barry K.W."/>
            <person name="Cichocki N."/>
            <person name="Veneault-Fourrey C."/>
            <person name="LaButti K."/>
            <person name="Lindquist E.A."/>
            <person name="Lipzen A."/>
            <person name="Lundell T."/>
            <person name="Morin E."/>
            <person name="Murat C."/>
            <person name="Riley R."/>
            <person name="Ohm R."/>
            <person name="Sun H."/>
            <person name="Tunlid A."/>
            <person name="Henrissat B."/>
            <person name="Grigoriev I.V."/>
            <person name="Hibbett D.S."/>
            <person name="Martin F."/>
        </authorList>
    </citation>
    <scope>NUCLEOTIDE SEQUENCE [LARGE SCALE GENOMIC DNA]</scope>
    <source>
        <strain evidence="4">441</strain>
    </source>
</reference>
<evidence type="ECO:0000259" key="2">
    <source>
        <dbReference type="PROSITE" id="PS50011"/>
    </source>
</evidence>
<dbReference type="InterPro" id="IPR008271">
    <property type="entry name" value="Ser/Thr_kinase_AS"/>
</dbReference>
<keyword evidence="4" id="KW-1185">Reference proteome</keyword>
<protein>
    <recommendedName>
        <fullName evidence="1">non-specific serine/threonine protein kinase</fullName>
        <ecNumber evidence="1">2.7.11.1</ecNumber>
    </recommendedName>
</protein>
<evidence type="ECO:0000313" key="4">
    <source>
        <dbReference type="Proteomes" id="UP000054018"/>
    </source>
</evidence>
<dbReference type="Proteomes" id="UP000054018">
    <property type="component" value="Unassembled WGS sequence"/>
</dbReference>
<feature type="domain" description="Protein kinase" evidence="2">
    <location>
        <begin position="13"/>
        <end position="235"/>
    </location>
</feature>
<proteinExistence type="predicted"/>
<sequence length="235" mass="25697">MLGPAPVRVDGRFRLGKHLGSGSYATVYSAVNIINHKVHAIKLKLCVDGESSVEREYCILKELEGGLGGEGIPHAHWFGRESTYDALVLDLLGPSLHDLLLQYQTFSLSTVVALVDQLVSRLEYIHSRGYIHGDIKPQNILMGLGDQGSTAFLVDFGVTKQYCNSATGDHIPFCSAHHLTGTPAFASVNSHIGAELGWCNDLESLCYVLIYFLCGSLPWLDNGRRKSASLILKLK</sequence>
<dbReference type="EC" id="2.7.11.1" evidence="1"/>
<dbReference type="InterPro" id="IPR011009">
    <property type="entry name" value="Kinase-like_dom_sf"/>
</dbReference>
<dbReference type="OrthoDB" id="5800476at2759"/>
<evidence type="ECO:0000256" key="1">
    <source>
        <dbReference type="ARBA" id="ARBA00012513"/>
    </source>
</evidence>
<gene>
    <name evidence="3" type="ORF">PISMIDRAFT_19300</name>
</gene>
<evidence type="ECO:0000313" key="3">
    <source>
        <dbReference type="EMBL" id="KIK11715.1"/>
    </source>
</evidence>
<dbReference type="HOGENOM" id="CLU_019279_2_0_1"/>
<dbReference type="SMART" id="SM00220">
    <property type="entry name" value="S_TKc"/>
    <property type="match status" value="1"/>
</dbReference>
<dbReference type="EMBL" id="KN834168">
    <property type="protein sequence ID" value="KIK11715.1"/>
    <property type="molecule type" value="Genomic_DNA"/>
</dbReference>
<organism evidence="3 4">
    <name type="scientific">Pisolithus microcarpus 441</name>
    <dbReference type="NCBI Taxonomy" id="765257"/>
    <lineage>
        <taxon>Eukaryota</taxon>
        <taxon>Fungi</taxon>
        <taxon>Dikarya</taxon>
        <taxon>Basidiomycota</taxon>
        <taxon>Agaricomycotina</taxon>
        <taxon>Agaricomycetes</taxon>
        <taxon>Agaricomycetidae</taxon>
        <taxon>Boletales</taxon>
        <taxon>Sclerodermatineae</taxon>
        <taxon>Pisolithaceae</taxon>
        <taxon>Pisolithus</taxon>
    </lineage>
</organism>
<dbReference type="AlphaFoldDB" id="A0A0C9XHB0"/>
<dbReference type="PROSITE" id="PS00108">
    <property type="entry name" value="PROTEIN_KINASE_ST"/>
    <property type="match status" value="1"/>
</dbReference>
<dbReference type="STRING" id="765257.A0A0C9XHB0"/>
<dbReference type="GO" id="GO:0005524">
    <property type="term" value="F:ATP binding"/>
    <property type="evidence" value="ECO:0007669"/>
    <property type="project" value="InterPro"/>
</dbReference>
<dbReference type="Gene3D" id="1.10.510.10">
    <property type="entry name" value="Transferase(Phosphotransferase) domain 1"/>
    <property type="match status" value="1"/>
</dbReference>
<dbReference type="Pfam" id="PF00069">
    <property type="entry name" value="Pkinase"/>
    <property type="match status" value="1"/>
</dbReference>
<reference evidence="3 4" key="1">
    <citation type="submission" date="2014-04" db="EMBL/GenBank/DDBJ databases">
        <authorList>
            <consortium name="DOE Joint Genome Institute"/>
            <person name="Kuo A."/>
            <person name="Kohler A."/>
            <person name="Costa M.D."/>
            <person name="Nagy L.G."/>
            <person name="Floudas D."/>
            <person name="Copeland A."/>
            <person name="Barry K.W."/>
            <person name="Cichocki N."/>
            <person name="Veneault-Fourrey C."/>
            <person name="LaButti K."/>
            <person name="Lindquist E.A."/>
            <person name="Lipzen A."/>
            <person name="Lundell T."/>
            <person name="Morin E."/>
            <person name="Murat C."/>
            <person name="Sun H."/>
            <person name="Tunlid A."/>
            <person name="Henrissat B."/>
            <person name="Grigoriev I.V."/>
            <person name="Hibbett D.S."/>
            <person name="Martin F."/>
            <person name="Nordberg H.P."/>
            <person name="Cantor M.N."/>
            <person name="Hua S.X."/>
        </authorList>
    </citation>
    <scope>NUCLEOTIDE SEQUENCE [LARGE SCALE GENOMIC DNA]</scope>
    <source>
        <strain evidence="3 4">441</strain>
    </source>
</reference>
<dbReference type="GO" id="GO:0004674">
    <property type="term" value="F:protein serine/threonine kinase activity"/>
    <property type="evidence" value="ECO:0007669"/>
    <property type="project" value="UniProtKB-EC"/>
</dbReference>
<dbReference type="PANTHER" id="PTHR11909">
    <property type="entry name" value="CASEIN KINASE-RELATED"/>
    <property type="match status" value="1"/>
</dbReference>
<dbReference type="InterPro" id="IPR000719">
    <property type="entry name" value="Prot_kinase_dom"/>
</dbReference>
<dbReference type="SUPFAM" id="SSF56112">
    <property type="entry name" value="Protein kinase-like (PK-like)"/>
    <property type="match status" value="1"/>
</dbReference>
<dbReference type="InterPro" id="IPR050235">
    <property type="entry name" value="CK1_Ser-Thr_kinase"/>
</dbReference>
<dbReference type="PROSITE" id="PS50011">
    <property type="entry name" value="PROTEIN_KINASE_DOM"/>
    <property type="match status" value="1"/>
</dbReference>
<accession>A0A0C9XHB0</accession>
<name>A0A0C9XHB0_9AGAM</name>